<dbReference type="Pfam" id="PF06904">
    <property type="entry name" value="Extensin-like_C"/>
    <property type="match status" value="1"/>
</dbReference>
<keyword evidence="4" id="KW-1185">Reference proteome</keyword>
<proteinExistence type="predicted"/>
<dbReference type="EMBL" id="FXWG01000003">
    <property type="protein sequence ID" value="SMQ74357.1"/>
    <property type="molecule type" value="Genomic_DNA"/>
</dbReference>
<keyword evidence="1" id="KW-0472">Membrane</keyword>
<dbReference type="OrthoDB" id="9809788at2"/>
<accession>A0A1Y6FI42</accession>
<dbReference type="RefSeq" id="WP_086438444.1">
    <property type="nucleotide sequence ID" value="NZ_FXWG01000003.1"/>
</dbReference>
<keyword evidence="1" id="KW-1133">Transmembrane helix</keyword>
<gene>
    <name evidence="3" type="ORF">SAMN06297468_2588</name>
</gene>
<protein>
    <submittedName>
        <fullName evidence="3">Uncharacterized conserved protein</fullName>
    </submittedName>
</protein>
<keyword evidence="1" id="KW-0812">Transmembrane</keyword>
<dbReference type="Proteomes" id="UP000194420">
    <property type="component" value="Unassembled WGS sequence"/>
</dbReference>
<evidence type="ECO:0000313" key="3">
    <source>
        <dbReference type="EMBL" id="SMQ74357.1"/>
    </source>
</evidence>
<sequence length="243" mass="26928">MARSPFKASRPIEILMGETRLIAILIFAVVVFAGAFWLRENPEHNPFAPLDLRHPPGFATKMKLMDITEDRGACRTALSTSGVEFRTLETVGEGPCLRRDRTQMTSAPLRPSAPISTCPVAAGLQIWLNNGLQQAAQTHLGARVVRIEHLGTNSCRRISDSRNSPWSEHATGNAIDIQAFVLDDGRRITVLNDWKNDVRGNFLKAARDAACDSFRTVLSPDYNAAHADHFHLDQGTRWTGVCR</sequence>
<dbReference type="AlphaFoldDB" id="A0A1Y6FI42"/>
<reference evidence="4" key="1">
    <citation type="submission" date="2017-04" db="EMBL/GenBank/DDBJ databases">
        <authorList>
            <person name="Varghese N."/>
            <person name="Submissions S."/>
        </authorList>
    </citation>
    <scope>NUCLEOTIDE SEQUENCE [LARGE SCALE GENOMIC DNA]</scope>
</reference>
<evidence type="ECO:0000259" key="2">
    <source>
        <dbReference type="Pfam" id="PF06904"/>
    </source>
</evidence>
<feature type="transmembrane region" description="Helical" evidence="1">
    <location>
        <begin position="21"/>
        <end position="38"/>
    </location>
</feature>
<feature type="domain" description="Extensin-like C-terminal" evidence="2">
    <location>
        <begin position="73"/>
        <end position="243"/>
    </location>
</feature>
<dbReference type="InterPro" id="IPR009683">
    <property type="entry name" value="Extensin-like_C"/>
</dbReference>
<evidence type="ECO:0000256" key="1">
    <source>
        <dbReference type="SAM" id="Phobius"/>
    </source>
</evidence>
<evidence type="ECO:0000313" key="4">
    <source>
        <dbReference type="Proteomes" id="UP000194420"/>
    </source>
</evidence>
<name>A0A1Y6FI42_9SPHN</name>
<organism evidence="3 4">
    <name type="scientific">Altererythrobacter xiamenensis</name>
    <dbReference type="NCBI Taxonomy" id="1316679"/>
    <lineage>
        <taxon>Bacteria</taxon>
        <taxon>Pseudomonadati</taxon>
        <taxon>Pseudomonadota</taxon>
        <taxon>Alphaproteobacteria</taxon>
        <taxon>Sphingomonadales</taxon>
        <taxon>Erythrobacteraceae</taxon>
        <taxon>Altererythrobacter</taxon>
    </lineage>
</organism>